<dbReference type="OrthoDB" id="9804637at2"/>
<proteinExistence type="predicted"/>
<reference evidence="2 3" key="1">
    <citation type="submission" date="2017-03" db="EMBL/GenBank/DDBJ databases">
        <authorList>
            <person name="Afonso C.L."/>
            <person name="Miller P.J."/>
            <person name="Scott M.A."/>
            <person name="Spackman E."/>
            <person name="Goraichik I."/>
            <person name="Dimitrov K.M."/>
            <person name="Suarez D.L."/>
            <person name="Swayne D.E."/>
        </authorList>
    </citation>
    <scope>NUCLEOTIDE SEQUENCE [LARGE SCALE GENOMIC DNA]</scope>
    <source>
        <strain evidence="2 3">CECT 8287</strain>
    </source>
</reference>
<dbReference type="AlphaFoldDB" id="A0A1Y5SX98"/>
<evidence type="ECO:0000256" key="1">
    <source>
        <dbReference type="SAM" id="Phobius"/>
    </source>
</evidence>
<organism evidence="2 3">
    <name type="scientific">Roseovarius litorisediminis</name>
    <dbReference type="NCBI Taxonomy" id="1312363"/>
    <lineage>
        <taxon>Bacteria</taxon>
        <taxon>Pseudomonadati</taxon>
        <taxon>Pseudomonadota</taxon>
        <taxon>Alphaproteobacteria</taxon>
        <taxon>Rhodobacterales</taxon>
        <taxon>Roseobacteraceae</taxon>
        <taxon>Roseovarius</taxon>
    </lineage>
</organism>
<feature type="transmembrane region" description="Helical" evidence="1">
    <location>
        <begin position="7"/>
        <end position="26"/>
    </location>
</feature>
<evidence type="ECO:0000313" key="3">
    <source>
        <dbReference type="Proteomes" id="UP000193827"/>
    </source>
</evidence>
<dbReference type="Pfam" id="PF07330">
    <property type="entry name" value="DUF1467"/>
    <property type="match status" value="1"/>
</dbReference>
<dbReference type="Proteomes" id="UP000193827">
    <property type="component" value="Unassembled WGS sequence"/>
</dbReference>
<feature type="transmembrane region" description="Helical" evidence="1">
    <location>
        <begin position="53"/>
        <end position="78"/>
    </location>
</feature>
<evidence type="ECO:0000313" key="2">
    <source>
        <dbReference type="EMBL" id="SLN50967.1"/>
    </source>
</evidence>
<protein>
    <submittedName>
        <fullName evidence="2">Uncharacterized protein</fullName>
    </submittedName>
</protein>
<keyword evidence="1" id="KW-0472">Membrane</keyword>
<dbReference type="InterPro" id="IPR009935">
    <property type="entry name" value="DUF1467"/>
</dbReference>
<dbReference type="EMBL" id="FWFL01000006">
    <property type="protein sequence ID" value="SLN50967.1"/>
    <property type="molecule type" value="Genomic_DNA"/>
</dbReference>
<dbReference type="RefSeq" id="WP_085892888.1">
    <property type="nucleotide sequence ID" value="NZ_FWFL01000006.1"/>
</dbReference>
<sequence>MGIASGIVLFMVIWSLTFMVVLPIRIQTQGDLGDIVPGTHAGSPEHHHLRKKAYIATGIAAVLWGIIASIILSGAISVRDIDMFNRMGPPSTESRETSE</sequence>
<gene>
    <name evidence="2" type="ORF">PEL8287_02674</name>
</gene>
<keyword evidence="1" id="KW-1133">Transmembrane helix</keyword>
<name>A0A1Y5SX98_9RHOB</name>
<keyword evidence="1" id="KW-0812">Transmembrane</keyword>
<keyword evidence="3" id="KW-1185">Reference proteome</keyword>
<accession>A0A1Y5SX98</accession>